<dbReference type="InterPro" id="IPR045107">
    <property type="entry name" value="SAC3/GANP/THP3"/>
</dbReference>
<dbReference type="GO" id="GO:0070390">
    <property type="term" value="C:transcription export complex 2"/>
    <property type="evidence" value="ECO:0007669"/>
    <property type="project" value="TreeGrafter"/>
</dbReference>
<dbReference type="InterPro" id="IPR005062">
    <property type="entry name" value="SAC3/GANP/THP3_conserved"/>
</dbReference>
<organism evidence="4 5">
    <name type="scientific">Mesorhabditis spiculigera</name>
    <dbReference type="NCBI Taxonomy" id="96644"/>
    <lineage>
        <taxon>Eukaryota</taxon>
        <taxon>Metazoa</taxon>
        <taxon>Ecdysozoa</taxon>
        <taxon>Nematoda</taxon>
        <taxon>Chromadorea</taxon>
        <taxon>Rhabditida</taxon>
        <taxon>Rhabditina</taxon>
        <taxon>Rhabditomorpha</taxon>
        <taxon>Rhabditoidea</taxon>
        <taxon>Rhabditidae</taxon>
        <taxon>Mesorhabditinae</taxon>
        <taxon>Mesorhabditis</taxon>
    </lineage>
</organism>
<evidence type="ECO:0000259" key="3">
    <source>
        <dbReference type="Pfam" id="PF03399"/>
    </source>
</evidence>
<dbReference type="PANTHER" id="PTHR12436">
    <property type="entry name" value="80 KDA MCM3-ASSOCIATED PROTEIN"/>
    <property type="match status" value="1"/>
</dbReference>
<dbReference type="Proteomes" id="UP001177023">
    <property type="component" value="Unassembled WGS sequence"/>
</dbReference>
<dbReference type="GO" id="GO:0005737">
    <property type="term" value="C:cytoplasm"/>
    <property type="evidence" value="ECO:0007669"/>
    <property type="project" value="TreeGrafter"/>
</dbReference>
<keyword evidence="5" id="KW-1185">Reference proteome</keyword>
<feature type="coiled-coil region" evidence="1">
    <location>
        <begin position="637"/>
        <end position="667"/>
    </location>
</feature>
<keyword evidence="1" id="KW-0175">Coiled coil</keyword>
<proteinExistence type="predicted"/>
<dbReference type="GO" id="GO:0006406">
    <property type="term" value="P:mRNA export from nucleus"/>
    <property type="evidence" value="ECO:0007669"/>
    <property type="project" value="TreeGrafter"/>
</dbReference>
<evidence type="ECO:0000313" key="5">
    <source>
        <dbReference type="Proteomes" id="UP001177023"/>
    </source>
</evidence>
<dbReference type="EMBL" id="CATQJA010002659">
    <property type="protein sequence ID" value="CAJ0580192.1"/>
    <property type="molecule type" value="Genomic_DNA"/>
</dbReference>
<evidence type="ECO:0000256" key="1">
    <source>
        <dbReference type="SAM" id="Coils"/>
    </source>
</evidence>
<dbReference type="AlphaFoldDB" id="A0AA36D323"/>
<feature type="non-terminal residue" evidence="4">
    <location>
        <position position="1085"/>
    </location>
</feature>
<dbReference type="Gene3D" id="1.25.40.990">
    <property type="match status" value="1"/>
</dbReference>
<dbReference type="PANTHER" id="PTHR12436:SF3">
    <property type="entry name" value="GERMINAL-CENTER ASSOCIATED NUCLEAR PROTEIN"/>
    <property type="match status" value="1"/>
</dbReference>
<evidence type="ECO:0000256" key="2">
    <source>
        <dbReference type="SAM" id="MobiDB-lite"/>
    </source>
</evidence>
<feature type="compositionally biased region" description="Basic and acidic residues" evidence="2">
    <location>
        <begin position="153"/>
        <end position="167"/>
    </location>
</feature>
<sequence>MNDGGFKVPDSFKIPKKNAAAAAEGKGSLPMFSFSKKALGTSEKPAAASTAKLDFASSASMAQTGTVPKPKTSVPSTSLVNTVKRVRPIQAQPQPAAAPQAPDPAPTAPKGQARPALYKGLVDPTKKRPTLQQQLLKRRAIQTASRPVATPSPERRDASPNRGEQSEARLAPPTAKLFGDAGEPRPRSVSPQTGHKMGSEAASIIHQLQALLGRRCNDDYERYQLLDDRDKLLHKLRALDPPTSRVGNCPDLCPEKERYIRIVQKRLSGYECDSDGHLIPEKAVKEYGRSAADQERPLKHELRPGPMLVQSMDYLLTEIFDSNPPPDQLAGWYDFLWSRTRAIRKELTQQAIIDSTAVMLTERCARFHLFAAYALCTLDIGQFDQNMNTENLGKSLQSLRHLYDDLRKKGIHCENESEFRAYDIMMHLHDTNTLTQALSYRREVRESPQVRLALDLAKSMQNGNYARFFRLLRTKASFLQTTVCHRNFEKVRVRAYGVMVAAYPRGSLFNGDHVARLLGYDHVEQLAADVKLYGLLCEGDGLDLNKSRFNDRPDEPPAPRHYAWVEAKMGGLLLSQVIAGGDRVHRPRIGHVVDSFDANGCYTKDPVLAAAIGSHAQIASHVPIYQPMKNVEEVDQQTLLEQQKLRLEDERRRLQEAKAKQMAKKAMISDTCNEFFATEARQVFENSVVVKVAQQVEHRLQAAAERCANAAYAEACQIAAKREVEEQKRMAAERRQRLRREGLQAFAEVFDENRDSLVNRKLVMMVQPFINTAFRDSLIELTEKLGDKIQKRLKDRHTDKETRQIVEETLAKRKALIARKSTEIQTNLRQMWLRQFTDRWRAFVEEKKAKRIFLENVKRRIEEHRQNSSALASSVTNKFGYSKKSVEDFHKRRRAERLVRKYFLRWRAYAFEKGKVKRIGEFFARKRVQKLDEMAARPPVTKKPLYSRKSSICEFTFAAPVVHAALPLTADVSGNGYELSASNSYGSTPFGLANNSVLEELDLDWAREQVDRVGWTNVEHAGEDGENVQLAQHHDSLLSDDLEKVAAENAADSLSGVRDEITDFSSALAETNRRLNSLLNRYAST</sequence>
<gene>
    <name evidence="4" type="ORF">MSPICULIGERA_LOCUS18391</name>
</gene>
<feature type="domain" description="SAC3/GANP/THP3 conserved" evidence="3">
    <location>
        <begin position="252"/>
        <end position="537"/>
    </location>
</feature>
<feature type="compositionally biased region" description="Low complexity" evidence="2">
    <location>
        <begin position="91"/>
        <end position="100"/>
    </location>
</feature>
<comment type="caution">
    <text evidence="4">The sequence shown here is derived from an EMBL/GenBank/DDBJ whole genome shotgun (WGS) entry which is preliminary data.</text>
</comment>
<accession>A0AA36D323</accession>
<feature type="region of interest" description="Disordered" evidence="2">
    <location>
        <begin position="58"/>
        <end position="78"/>
    </location>
</feature>
<reference evidence="4" key="1">
    <citation type="submission" date="2023-06" db="EMBL/GenBank/DDBJ databases">
        <authorList>
            <person name="Delattre M."/>
        </authorList>
    </citation>
    <scope>NUCLEOTIDE SEQUENCE</scope>
    <source>
        <strain evidence="4">AF72</strain>
    </source>
</reference>
<protein>
    <recommendedName>
        <fullName evidence="3">SAC3/GANP/THP3 conserved domain-containing protein</fullName>
    </recommendedName>
</protein>
<dbReference type="Pfam" id="PF03399">
    <property type="entry name" value="SAC3_GANP"/>
    <property type="match status" value="1"/>
</dbReference>
<feature type="region of interest" description="Disordered" evidence="2">
    <location>
        <begin position="91"/>
        <end position="195"/>
    </location>
</feature>
<evidence type="ECO:0000313" key="4">
    <source>
        <dbReference type="EMBL" id="CAJ0580192.1"/>
    </source>
</evidence>
<name>A0AA36D323_9BILA</name>
<feature type="region of interest" description="Disordered" evidence="2">
    <location>
        <begin position="1"/>
        <end position="27"/>
    </location>
</feature>